<keyword evidence="3" id="KW-1185">Reference proteome</keyword>
<dbReference type="SUPFAM" id="SSF51905">
    <property type="entry name" value="FAD/NAD(P)-binding domain"/>
    <property type="match status" value="1"/>
</dbReference>
<feature type="domain" description="Amine oxidase" evidence="1">
    <location>
        <begin position="90"/>
        <end position="330"/>
    </location>
</feature>
<dbReference type="Pfam" id="PF13450">
    <property type="entry name" value="NAD_binding_8"/>
    <property type="match status" value="1"/>
</dbReference>
<proteinExistence type="predicted"/>
<dbReference type="PANTHER" id="PTHR16128:SF5">
    <property type="entry name" value="FAD_NAD(P)-BINDING OXIDOREDUCTASE FAMILY PROTEIN"/>
    <property type="match status" value="1"/>
</dbReference>
<reference evidence="2 3" key="1">
    <citation type="journal article" date="2000" name="Arch. Microbiol.">
        <title>Rhodobaca bogoriensis gen. nov. and sp. nov., an alkaliphilic purple nonsulfur bacterium from African Rift Valley soda lakes.</title>
        <authorList>
            <person name="Milford A.D."/>
            <person name="Achenbach L.A."/>
            <person name="Jung D.O."/>
            <person name="Madigan M.T."/>
        </authorList>
    </citation>
    <scope>NUCLEOTIDE SEQUENCE [LARGE SCALE GENOMIC DNA]</scope>
    <source>
        <strain evidence="2 3">2376</strain>
    </source>
</reference>
<dbReference type="Gene3D" id="3.90.660.10">
    <property type="match status" value="1"/>
</dbReference>
<dbReference type="PANTHER" id="PTHR16128">
    <property type="entry name" value="FAD/NAD(P)-BINDING OXIDOREDUCTASE FAMILY PROTEIN"/>
    <property type="match status" value="1"/>
</dbReference>
<dbReference type="RefSeq" id="WP_179907264.1">
    <property type="nucleotide sequence ID" value="NZ_JACBXS010000047.1"/>
</dbReference>
<dbReference type="Proteomes" id="UP000529417">
    <property type="component" value="Unassembled WGS sequence"/>
</dbReference>
<dbReference type="Pfam" id="PF01593">
    <property type="entry name" value="Amino_oxidase"/>
    <property type="match status" value="1"/>
</dbReference>
<dbReference type="InterPro" id="IPR036188">
    <property type="entry name" value="FAD/NAD-bd_sf"/>
</dbReference>
<gene>
    <name evidence="2" type="ORF">HUK65_15895</name>
</gene>
<comment type="caution">
    <text evidence="2">The sequence shown here is derived from an EMBL/GenBank/DDBJ whole genome shotgun (WGS) entry which is preliminary data.</text>
</comment>
<evidence type="ECO:0000313" key="3">
    <source>
        <dbReference type="Proteomes" id="UP000529417"/>
    </source>
</evidence>
<name>A0A7Z0L2H6_9RHOB</name>
<evidence type="ECO:0000313" key="2">
    <source>
        <dbReference type="EMBL" id="NYS26468.1"/>
    </source>
</evidence>
<protein>
    <submittedName>
        <fullName evidence="2">FAD-dependent oxidoreductase</fullName>
    </submittedName>
</protein>
<accession>A0A7Z0L2H6</accession>
<evidence type="ECO:0000259" key="1">
    <source>
        <dbReference type="Pfam" id="PF01593"/>
    </source>
</evidence>
<dbReference type="Gene3D" id="3.50.50.60">
    <property type="entry name" value="FAD/NAD(P)-binding domain"/>
    <property type="match status" value="1"/>
</dbReference>
<sequence length="333" mass="33883">MSATPDVIVVGAGLAGLACARTLSDAGQSVQVLDKGRGIGGRMATRRVVLDGATLRFDHGAQYVTAYDPGFAALLADAARAGAAAVWDETGPRLRHTGVPGMSALPRHLAAGLAVTQGTTVTALRPGPGGWALQTSAGTMTAPRLVLAIPAPQAAALLGGAHALSGALDGVAMAPCLTLMAAFPAGPAAHMPPDTLFETDADHPLAWIARDSSKPGRALPGAGRGAGGRAGITGWVAQASLEWSAQHLEDSVAQIAARMLPLLAARLGLDPAEALHASAHRWRYARVARPLGTAFLADAPARLWLGGDWCLAARAEAAWQSGRAMATDILARG</sequence>
<dbReference type="AlphaFoldDB" id="A0A7Z0L2H6"/>
<dbReference type="GO" id="GO:0016491">
    <property type="term" value="F:oxidoreductase activity"/>
    <property type="evidence" value="ECO:0007669"/>
    <property type="project" value="InterPro"/>
</dbReference>
<dbReference type="InterPro" id="IPR002937">
    <property type="entry name" value="Amino_oxidase"/>
</dbReference>
<dbReference type="EMBL" id="JACBXS010000047">
    <property type="protein sequence ID" value="NYS26468.1"/>
    <property type="molecule type" value="Genomic_DNA"/>
</dbReference>
<organism evidence="2 3">
    <name type="scientific">Rhabdonatronobacter sediminivivens</name>
    <dbReference type="NCBI Taxonomy" id="2743469"/>
    <lineage>
        <taxon>Bacteria</taxon>
        <taxon>Pseudomonadati</taxon>
        <taxon>Pseudomonadota</taxon>
        <taxon>Alphaproteobacteria</taxon>
        <taxon>Rhodobacterales</taxon>
        <taxon>Paracoccaceae</taxon>
        <taxon>Rhabdonatronobacter</taxon>
    </lineage>
</organism>